<reference evidence="2" key="1">
    <citation type="submission" date="2018-05" db="EMBL/GenBank/DDBJ databases">
        <authorList>
            <person name="Lanie J.A."/>
            <person name="Ng W.-L."/>
            <person name="Kazmierczak K.M."/>
            <person name="Andrzejewski T.M."/>
            <person name="Davidsen T.M."/>
            <person name="Wayne K.J."/>
            <person name="Tettelin H."/>
            <person name="Glass J.I."/>
            <person name="Rusch D."/>
            <person name="Podicherti R."/>
            <person name="Tsui H.-C.T."/>
            <person name="Winkler M.E."/>
        </authorList>
    </citation>
    <scope>NUCLEOTIDE SEQUENCE</scope>
</reference>
<feature type="domain" description="Beta-ketoacyl synthase-like N-terminal" evidence="1">
    <location>
        <begin position="4"/>
        <end position="46"/>
    </location>
</feature>
<dbReference type="GO" id="GO:0016746">
    <property type="term" value="F:acyltransferase activity"/>
    <property type="evidence" value="ECO:0007669"/>
    <property type="project" value="InterPro"/>
</dbReference>
<dbReference type="EMBL" id="UINC01183571">
    <property type="protein sequence ID" value="SVD94388.1"/>
    <property type="molecule type" value="Genomic_DNA"/>
</dbReference>
<gene>
    <name evidence="2" type="ORF">METZ01_LOCUS447242</name>
</gene>
<evidence type="ECO:0000259" key="1">
    <source>
        <dbReference type="Pfam" id="PF00109"/>
    </source>
</evidence>
<dbReference type="Gene3D" id="3.40.47.10">
    <property type="match status" value="1"/>
</dbReference>
<accession>A0A382ZI67</accession>
<organism evidence="2">
    <name type="scientific">marine metagenome</name>
    <dbReference type="NCBI Taxonomy" id="408172"/>
    <lineage>
        <taxon>unclassified sequences</taxon>
        <taxon>metagenomes</taxon>
        <taxon>ecological metagenomes</taxon>
    </lineage>
</organism>
<protein>
    <recommendedName>
        <fullName evidence="1">Beta-ketoacyl synthase-like N-terminal domain-containing protein</fullName>
    </recommendedName>
</protein>
<sequence length="48" mass="5083">MSNRRIAITGLGCIAPNGNFVEAFWDSLISGTSGLGHISRFDTDSLPS</sequence>
<feature type="non-terminal residue" evidence="2">
    <location>
        <position position="48"/>
    </location>
</feature>
<name>A0A382ZI67_9ZZZZ</name>
<dbReference type="InterPro" id="IPR016039">
    <property type="entry name" value="Thiolase-like"/>
</dbReference>
<proteinExistence type="predicted"/>
<dbReference type="AlphaFoldDB" id="A0A382ZI67"/>
<dbReference type="Pfam" id="PF00109">
    <property type="entry name" value="ketoacyl-synt"/>
    <property type="match status" value="1"/>
</dbReference>
<dbReference type="SUPFAM" id="SSF53901">
    <property type="entry name" value="Thiolase-like"/>
    <property type="match status" value="1"/>
</dbReference>
<dbReference type="InterPro" id="IPR014030">
    <property type="entry name" value="Ketoacyl_synth_N"/>
</dbReference>
<evidence type="ECO:0000313" key="2">
    <source>
        <dbReference type="EMBL" id="SVD94388.1"/>
    </source>
</evidence>